<gene>
    <name evidence="1" type="ORF">CD178_02803</name>
</gene>
<dbReference type="EMBL" id="CP023036">
    <property type="protein sequence ID" value="AXY23549.1"/>
    <property type="molecule type" value="Genomic_DNA"/>
</dbReference>
<dbReference type="Pfam" id="PF04268">
    <property type="entry name" value="SoxG"/>
    <property type="match status" value="1"/>
</dbReference>
<accession>A0A347WFA6</accession>
<dbReference type="Gene3D" id="3.30.70.1520">
    <property type="entry name" value="Heterotetrameric sarcosine oxidase"/>
    <property type="match status" value="1"/>
</dbReference>
<reference evidence="1 2" key="1">
    <citation type="submission" date="2017-08" db="EMBL/GenBank/DDBJ databases">
        <title>Complete genome sequence of Gluconacetobacter saccharivorans CV1 isolated from Fermented Vinegar.</title>
        <authorList>
            <person name="Kim S.-Y."/>
        </authorList>
    </citation>
    <scope>NUCLEOTIDE SEQUENCE [LARGE SCALE GENOMIC DNA]</scope>
    <source>
        <strain evidence="1 2">CV1</strain>
    </source>
</reference>
<evidence type="ECO:0000313" key="2">
    <source>
        <dbReference type="Proteomes" id="UP000264120"/>
    </source>
</evidence>
<dbReference type="SUPFAM" id="SSF103025">
    <property type="entry name" value="Folate-binding domain"/>
    <property type="match status" value="1"/>
</dbReference>
<protein>
    <submittedName>
        <fullName evidence="1">Sarcosine oxidase, gamma subunit family</fullName>
    </submittedName>
</protein>
<organism evidence="1 2">
    <name type="scientific">Komagataeibacter saccharivorans</name>
    <dbReference type="NCBI Taxonomy" id="265959"/>
    <lineage>
        <taxon>Bacteria</taxon>
        <taxon>Pseudomonadati</taxon>
        <taxon>Pseudomonadota</taxon>
        <taxon>Alphaproteobacteria</taxon>
        <taxon>Acetobacterales</taxon>
        <taxon>Acetobacteraceae</taxon>
        <taxon>Komagataeibacter</taxon>
    </lineage>
</organism>
<name>A0A347WFA6_9PROT</name>
<proteinExistence type="predicted"/>
<dbReference type="Proteomes" id="UP000264120">
    <property type="component" value="Chromosome"/>
</dbReference>
<dbReference type="Gene3D" id="3.30.1360.120">
    <property type="entry name" value="Probable tRNA modification gtpase trme, domain 1"/>
    <property type="match status" value="1"/>
</dbReference>
<dbReference type="InterPro" id="IPR007375">
    <property type="entry name" value="SoxG"/>
</dbReference>
<dbReference type="KEGG" id="ksc:CD178_02803"/>
<sequence>MSDVMTASQARFDVAAGPDLRRWVLQGRDAGLAAGAAAFGLSGVPDMLRTAQVAGGTAARLGPHELVFFAEPDRADAICSALQAGLKDIPSSLVEISDRQVAIDISGPDVELVLSSLSPMDFNIRAFPVGMATRTLLAKADGMVWRTGPQSFRLEVWRSFVPYMTEYLQKVACDVRF</sequence>
<keyword evidence="2" id="KW-1185">Reference proteome</keyword>
<dbReference type="InterPro" id="IPR027266">
    <property type="entry name" value="TrmE/GcvT-like"/>
</dbReference>
<evidence type="ECO:0000313" key="1">
    <source>
        <dbReference type="EMBL" id="AXY23549.1"/>
    </source>
</evidence>
<dbReference type="OrthoDB" id="9814782at2"/>
<dbReference type="AlphaFoldDB" id="A0A347WFA6"/>